<evidence type="ECO:0000313" key="3">
    <source>
        <dbReference type="Proteomes" id="UP000464751"/>
    </source>
</evidence>
<dbReference type="Proteomes" id="UP000464751">
    <property type="component" value="Chromosome"/>
</dbReference>
<dbReference type="PANTHER" id="PTHR43861:SF1">
    <property type="entry name" value="TRANS-ACONITATE 2-METHYLTRANSFERASE"/>
    <property type="match status" value="1"/>
</dbReference>
<dbReference type="EMBL" id="CP048630">
    <property type="protein sequence ID" value="QIB34483.1"/>
    <property type="molecule type" value="Genomic_DNA"/>
</dbReference>
<accession>A0A6P1YR01</accession>
<sequence length="279" mass="29634">MDAASLEMPTTNTGIELNAELREAAAEEAAKHDVSAALHRSDHLLGYMLSVDPNPALVVRGYILSGSASARQVVSLVEDLGLADRSFRLMEFAAGYGRVTRHLKSMLPRALYFAADIHPEACAFLSDEMGVVARLSSADPESCDVGDGYDLVFATSFFSHIPDVSFGRWLRVLYDSLAPGGYLMFTTHGAAVIDSAPDFWNGLLVGGAGYGYHPFSDQADLPVEEYGTALTLPNYVSAQISAHLPGARLMSFTSGAGTPSLEDEWVVAKPAQASPGSAG</sequence>
<keyword evidence="3" id="KW-1185">Reference proteome</keyword>
<dbReference type="RefSeq" id="WP_163075626.1">
    <property type="nucleotide sequence ID" value="NZ_CP048630.1"/>
</dbReference>
<dbReference type="GO" id="GO:0008168">
    <property type="term" value="F:methyltransferase activity"/>
    <property type="evidence" value="ECO:0007669"/>
    <property type="project" value="UniProtKB-KW"/>
</dbReference>
<dbReference type="PANTHER" id="PTHR43861">
    <property type="entry name" value="TRANS-ACONITATE 2-METHYLTRANSFERASE-RELATED"/>
    <property type="match status" value="1"/>
</dbReference>
<dbReference type="InterPro" id="IPR013217">
    <property type="entry name" value="Methyltransf_12"/>
</dbReference>
<protein>
    <submittedName>
        <fullName evidence="2">Class I SAM-dependent methyltransferase</fullName>
    </submittedName>
</protein>
<keyword evidence="2" id="KW-0489">Methyltransferase</keyword>
<keyword evidence="2" id="KW-0808">Transferase</keyword>
<dbReference type="KEGG" id="apra:G3A50_12745"/>
<dbReference type="CDD" id="cd02440">
    <property type="entry name" value="AdoMet_MTases"/>
    <property type="match status" value="1"/>
</dbReference>
<dbReference type="Gene3D" id="3.40.50.150">
    <property type="entry name" value="Vaccinia Virus protein VP39"/>
    <property type="match status" value="1"/>
</dbReference>
<dbReference type="GO" id="GO:0032259">
    <property type="term" value="P:methylation"/>
    <property type="evidence" value="ECO:0007669"/>
    <property type="project" value="UniProtKB-KW"/>
</dbReference>
<reference evidence="2 3" key="1">
    <citation type="submission" date="2020-02" db="EMBL/GenBank/DDBJ databases">
        <authorList>
            <person name="Li G."/>
        </authorList>
    </citation>
    <scope>NUCLEOTIDE SEQUENCE [LARGE SCALE GENOMIC DNA]</scope>
    <source>
        <strain evidence="2 3">DSM 102029</strain>
    </source>
</reference>
<dbReference type="InterPro" id="IPR029063">
    <property type="entry name" value="SAM-dependent_MTases_sf"/>
</dbReference>
<name>A0A6P1YR01_9HYPH</name>
<evidence type="ECO:0000259" key="1">
    <source>
        <dbReference type="Pfam" id="PF08242"/>
    </source>
</evidence>
<evidence type="ECO:0000313" key="2">
    <source>
        <dbReference type="EMBL" id="QIB34483.1"/>
    </source>
</evidence>
<organism evidence="2 3">
    <name type="scientific">Ancylobacter pratisalsi</name>
    <dbReference type="NCBI Taxonomy" id="1745854"/>
    <lineage>
        <taxon>Bacteria</taxon>
        <taxon>Pseudomonadati</taxon>
        <taxon>Pseudomonadota</taxon>
        <taxon>Alphaproteobacteria</taxon>
        <taxon>Hyphomicrobiales</taxon>
        <taxon>Xanthobacteraceae</taxon>
        <taxon>Ancylobacter</taxon>
    </lineage>
</organism>
<proteinExistence type="predicted"/>
<dbReference type="AlphaFoldDB" id="A0A6P1YR01"/>
<dbReference type="SUPFAM" id="SSF53335">
    <property type="entry name" value="S-adenosyl-L-methionine-dependent methyltransferases"/>
    <property type="match status" value="1"/>
</dbReference>
<dbReference type="Pfam" id="PF08242">
    <property type="entry name" value="Methyltransf_12"/>
    <property type="match status" value="1"/>
</dbReference>
<gene>
    <name evidence="2" type="ORF">G3A50_12745</name>
</gene>
<feature type="domain" description="Methyltransferase type 12" evidence="1">
    <location>
        <begin position="90"/>
        <end position="183"/>
    </location>
</feature>